<protein>
    <submittedName>
        <fullName evidence="2">Uncharacterized protein</fullName>
    </submittedName>
</protein>
<proteinExistence type="predicted"/>
<dbReference type="AlphaFoldDB" id="A0A8J6ZTF1"/>
<comment type="caution">
    <text evidence="2">The sequence shown here is derived from an EMBL/GenBank/DDBJ whole genome shotgun (WGS) entry which is preliminary data.</text>
</comment>
<evidence type="ECO:0000256" key="1">
    <source>
        <dbReference type="SAM" id="MobiDB-lite"/>
    </source>
</evidence>
<name>A0A8J6ZTF1_DESMC</name>
<gene>
    <name evidence="2" type="ORF">IQ276_01375</name>
</gene>
<sequence>MITPVNSTIVTENTAAEETSNPVINNSSTETQFEVKEQSDVELEGILVTEFEQEPLTDINFGF</sequence>
<evidence type="ECO:0000313" key="3">
    <source>
        <dbReference type="Proteomes" id="UP000622533"/>
    </source>
</evidence>
<accession>A0A8J6ZTF1</accession>
<keyword evidence="3" id="KW-1185">Reference proteome</keyword>
<feature type="region of interest" description="Disordered" evidence="1">
    <location>
        <begin position="1"/>
        <end position="25"/>
    </location>
</feature>
<dbReference type="RefSeq" id="WP_193913061.1">
    <property type="nucleotide sequence ID" value="NZ_JADEXS020000001.1"/>
</dbReference>
<dbReference type="Proteomes" id="UP000622533">
    <property type="component" value="Unassembled WGS sequence"/>
</dbReference>
<evidence type="ECO:0000313" key="2">
    <source>
        <dbReference type="EMBL" id="MBE9021154.1"/>
    </source>
</evidence>
<organism evidence="2 3">
    <name type="scientific">Desmonostoc muscorum LEGE 12446</name>
    <dbReference type="NCBI Taxonomy" id="1828758"/>
    <lineage>
        <taxon>Bacteria</taxon>
        <taxon>Bacillati</taxon>
        <taxon>Cyanobacteriota</taxon>
        <taxon>Cyanophyceae</taxon>
        <taxon>Nostocales</taxon>
        <taxon>Nostocaceae</taxon>
        <taxon>Desmonostoc</taxon>
    </lineage>
</organism>
<reference evidence="2" key="1">
    <citation type="submission" date="2020-10" db="EMBL/GenBank/DDBJ databases">
        <authorList>
            <person name="Castelo-Branco R."/>
            <person name="Eusebio N."/>
            <person name="Adriana R."/>
            <person name="Vieira A."/>
            <person name="Brugerolle De Fraissinette N."/>
            <person name="Rezende De Castro R."/>
            <person name="Schneider M.P."/>
            <person name="Vasconcelos V."/>
            <person name="Leao P.N."/>
        </authorList>
    </citation>
    <scope>NUCLEOTIDE SEQUENCE</scope>
    <source>
        <strain evidence="2">LEGE 12446</strain>
    </source>
</reference>
<dbReference type="EMBL" id="JADEXS010000009">
    <property type="protein sequence ID" value="MBE9021154.1"/>
    <property type="molecule type" value="Genomic_DNA"/>
</dbReference>